<evidence type="ECO:0000313" key="5">
    <source>
        <dbReference type="Proteomes" id="UP000197138"/>
    </source>
</evidence>
<dbReference type="Proteomes" id="UP000233551">
    <property type="component" value="Unassembled WGS sequence"/>
</dbReference>
<dbReference type="EMBL" id="PGOL01004106">
    <property type="protein sequence ID" value="PKI38411.1"/>
    <property type="molecule type" value="Genomic_DNA"/>
</dbReference>
<dbReference type="EMBL" id="MTKT01001080">
    <property type="protein sequence ID" value="OWM86921.1"/>
    <property type="molecule type" value="Genomic_DNA"/>
</dbReference>
<dbReference type="AlphaFoldDB" id="A0A218XQY2"/>
<reference evidence="3" key="2">
    <citation type="submission" date="2017-06" db="EMBL/GenBank/DDBJ databases">
        <title>The pomegranate genome and the genomics of punicalagin biosynthesis.</title>
        <authorList>
            <person name="Xu C."/>
        </authorList>
    </citation>
    <scope>NUCLEOTIDE SEQUENCE [LARGE SCALE GENOMIC DNA]</scope>
    <source>
        <tissue evidence="3">Fresh leaf</tissue>
    </source>
</reference>
<accession>A0A218XQY2</accession>
<protein>
    <recommendedName>
        <fullName evidence="2">Myb/SANT-like domain-containing protein</fullName>
    </recommendedName>
</protein>
<dbReference type="Proteomes" id="UP000197138">
    <property type="component" value="Unassembled WGS sequence"/>
</dbReference>
<proteinExistence type="predicted"/>
<dbReference type="InterPro" id="IPR045026">
    <property type="entry name" value="LIMYB"/>
</dbReference>
<feature type="compositionally biased region" description="Basic residues" evidence="1">
    <location>
        <begin position="224"/>
        <end position="238"/>
    </location>
</feature>
<keyword evidence="6" id="KW-1185">Reference proteome</keyword>
<feature type="domain" description="Myb/SANT-like" evidence="2">
    <location>
        <begin position="10"/>
        <end position="103"/>
    </location>
</feature>
<evidence type="ECO:0000259" key="2">
    <source>
        <dbReference type="Pfam" id="PF12776"/>
    </source>
</evidence>
<gene>
    <name evidence="3" type="ORF">CDL15_Pgr015957</name>
    <name evidence="4" type="ORF">CRG98_041191</name>
</gene>
<dbReference type="PANTHER" id="PTHR47584:SF14">
    <property type="entry name" value="L10-INTERACTING MYB DOMAIN-CONTAINING PROTEIN-LIKE"/>
    <property type="match status" value="1"/>
</dbReference>
<feature type="region of interest" description="Disordered" evidence="1">
    <location>
        <begin position="224"/>
        <end position="246"/>
    </location>
</feature>
<evidence type="ECO:0000313" key="6">
    <source>
        <dbReference type="Proteomes" id="UP000233551"/>
    </source>
</evidence>
<comment type="caution">
    <text evidence="3">The sequence shown here is derived from an EMBL/GenBank/DDBJ whole genome shotgun (WGS) entry which is preliminary data.</text>
</comment>
<sequence>MAPKGEGIVEWTNDLESAFIEIMLDKFERTHTSSWKGRDWEKMNKELEEQFPGVILGAEKLKQKARRLKIQYNQFTELIEHTGVGWDGLTNTVKASPDVWDKFIKRNSNFRTFRSKGCKHYDALKTLFKASTATGALRISSTDPPKGLRTCERVEEQFLAAPNSRGEEPIDLEEGSGDSDDPVHEVDEPVVTASRRQVRKRSSNTDSLLQECIDLFKHSMNKKKKAKKCTPSKTKRSKSVTSPEKPAMHSIEAAMAVLNEMWGTISIDEYLAGSARIAEHENWRRAFMCFYDGARREWLRRLVGP</sequence>
<dbReference type="GeneID" id="116189307"/>
<evidence type="ECO:0000256" key="1">
    <source>
        <dbReference type="SAM" id="MobiDB-lite"/>
    </source>
</evidence>
<dbReference type="PANTHER" id="PTHR47584">
    <property type="match status" value="1"/>
</dbReference>
<dbReference type="InterPro" id="IPR024752">
    <property type="entry name" value="Myb/SANT-like_dom"/>
</dbReference>
<feature type="region of interest" description="Disordered" evidence="1">
    <location>
        <begin position="160"/>
        <end position="184"/>
    </location>
</feature>
<evidence type="ECO:0000313" key="4">
    <source>
        <dbReference type="EMBL" id="PKI38411.1"/>
    </source>
</evidence>
<evidence type="ECO:0000313" key="3">
    <source>
        <dbReference type="EMBL" id="OWM86921.1"/>
    </source>
</evidence>
<reference evidence="5" key="1">
    <citation type="journal article" date="2017" name="Plant J.">
        <title>The pomegranate (Punica granatum L.) genome and the genomics of punicalagin biosynthesis.</title>
        <authorList>
            <person name="Qin G."/>
            <person name="Xu C."/>
            <person name="Ming R."/>
            <person name="Tang H."/>
            <person name="Guyot R."/>
            <person name="Kramer E.M."/>
            <person name="Hu Y."/>
            <person name="Yi X."/>
            <person name="Qi Y."/>
            <person name="Xu X."/>
            <person name="Gao Z."/>
            <person name="Pan H."/>
            <person name="Jian J."/>
            <person name="Tian Y."/>
            <person name="Yue Z."/>
            <person name="Xu Y."/>
        </authorList>
    </citation>
    <scope>NUCLEOTIDE SEQUENCE [LARGE SCALE GENOMIC DNA]</scope>
    <source>
        <strain evidence="5">cv. Dabenzi</strain>
    </source>
</reference>
<dbReference type="STRING" id="22663.A0A218XQY2"/>
<reference evidence="4 6" key="3">
    <citation type="submission" date="2017-11" db="EMBL/GenBank/DDBJ databases">
        <title>De-novo sequencing of pomegranate (Punica granatum L.) genome.</title>
        <authorList>
            <person name="Akparov Z."/>
            <person name="Amiraslanov A."/>
            <person name="Hajiyeva S."/>
            <person name="Abbasov M."/>
            <person name="Kaur K."/>
            <person name="Hamwieh A."/>
            <person name="Solovyev V."/>
            <person name="Salamov A."/>
            <person name="Braich B."/>
            <person name="Kosarev P."/>
            <person name="Mahmoud A."/>
            <person name="Hajiyev E."/>
            <person name="Babayeva S."/>
            <person name="Izzatullayeva V."/>
            <person name="Mammadov A."/>
            <person name="Mammadov A."/>
            <person name="Sharifova S."/>
            <person name="Ojaghi J."/>
            <person name="Eynullazada K."/>
            <person name="Bayramov B."/>
            <person name="Abdulazimova A."/>
            <person name="Shahmuradov I."/>
        </authorList>
    </citation>
    <scope>NUCLEOTIDE SEQUENCE [LARGE SCALE GENOMIC DNA]</scope>
    <source>
        <strain evidence="4">AG2017</strain>
        <strain evidence="6">cv. AG2017</strain>
        <tissue evidence="4">Leaf</tissue>
    </source>
</reference>
<organism evidence="3 5">
    <name type="scientific">Punica granatum</name>
    <name type="common">Pomegranate</name>
    <dbReference type="NCBI Taxonomy" id="22663"/>
    <lineage>
        <taxon>Eukaryota</taxon>
        <taxon>Viridiplantae</taxon>
        <taxon>Streptophyta</taxon>
        <taxon>Embryophyta</taxon>
        <taxon>Tracheophyta</taxon>
        <taxon>Spermatophyta</taxon>
        <taxon>Magnoliopsida</taxon>
        <taxon>eudicotyledons</taxon>
        <taxon>Gunneridae</taxon>
        <taxon>Pentapetalae</taxon>
        <taxon>rosids</taxon>
        <taxon>malvids</taxon>
        <taxon>Myrtales</taxon>
        <taxon>Lythraceae</taxon>
        <taxon>Punica</taxon>
    </lineage>
</organism>
<dbReference type="OrthoDB" id="686198at2759"/>
<dbReference type="Pfam" id="PF12776">
    <property type="entry name" value="Myb_DNA-bind_3"/>
    <property type="match status" value="1"/>
</dbReference>
<feature type="compositionally biased region" description="Acidic residues" evidence="1">
    <location>
        <begin position="169"/>
        <end position="180"/>
    </location>
</feature>
<name>A0A218XQY2_PUNGR</name>